<dbReference type="AlphaFoldDB" id="A0A2J6PXI7"/>
<reference evidence="1 2" key="1">
    <citation type="submission" date="2016-05" db="EMBL/GenBank/DDBJ databases">
        <title>A degradative enzymes factory behind the ericoid mycorrhizal symbiosis.</title>
        <authorList>
            <consortium name="DOE Joint Genome Institute"/>
            <person name="Martino E."/>
            <person name="Morin E."/>
            <person name="Grelet G."/>
            <person name="Kuo A."/>
            <person name="Kohler A."/>
            <person name="Daghino S."/>
            <person name="Barry K."/>
            <person name="Choi C."/>
            <person name="Cichocki N."/>
            <person name="Clum A."/>
            <person name="Copeland A."/>
            <person name="Hainaut M."/>
            <person name="Haridas S."/>
            <person name="Labutti K."/>
            <person name="Lindquist E."/>
            <person name="Lipzen A."/>
            <person name="Khouja H.-R."/>
            <person name="Murat C."/>
            <person name="Ohm R."/>
            <person name="Olson A."/>
            <person name="Spatafora J."/>
            <person name="Veneault-Fourrey C."/>
            <person name="Henrissat B."/>
            <person name="Grigoriev I."/>
            <person name="Martin F."/>
            <person name="Perotto S."/>
        </authorList>
    </citation>
    <scope>NUCLEOTIDE SEQUENCE [LARGE SCALE GENOMIC DNA]</scope>
    <source>
        <strain evidence="1 2">UAMH 7357</strain>
    </source>
</reference>
<feature type="non-terminal residue" evidence="1">
    <location>
        <position position="1"/>
    </location>
</feature>
<organism evidence="1 2">
    <name type="scientific">Hyaloscypha hepaticicola</name>
    <dbReference type="NCBI Taxonomy" id="2082293"/>
    <lineage>
        <taxon>Eukaryota</taxon>
        <taxon>Fungi</taxon>
        <taxon>Dikarya</taxon>
        <taxon>Ascomycota</taxon>
        <taxon>Pezizomycotina</taxon>
        <taxon>Leotiomycetes</taxon>
        <taxon>Helotiales</taxon>
        <taxon>Hyaloscyphaceae</taxon>
        <taxon>Hyaloscypha</taxon>
    </lineage>
</organism>
<keyword evidence="2" id="KW-1185">Reference proteome</keyword>
<dbReference type="OrthoDB" id="62952at2759"/>
<accession>A0A2J6PXI7</accession>
<dbReference type="EMBL" id="KZ613493">
    <property type="protein sequence ID" value="PMD18626.1"/>
    <property type="molecule type" value="Genomic_DNA"/>
</dbReference>
<dbReference type="Proteomes" id="UP000235672">
    <property type="component" value="Unassembled WGS sequence"/>
</dbReference>
<protein>
    <submittedName>
        <fullName evidence="1">Uncharacterized protein</fullName>
    </submittedName>
</protein>
<name>A0A2J6PXI7_9HELO</name>
<proteinExistence type="predicted"/>
<gene>
    <name evidence="1" type="ORF">NA56DRAFT_726726</name>
</gene>
<evidence type="ECO:0000313" key="1">
    <source>
        <dbReference type="EMBL" id="PMD18626.1"/>
    </source>
</evidence>
<evidence type="ECO:0000313" key="2">
    <source>
        <dbReference type="Proteomes" id="UP000235672"/>
    </source>
</evidence>
<sequence length="446" mass="52811">KVKNWKVLISQLFGVLGDRFRFSWSLSNFCRAICHSAPDTLEVVIILTSMEAFPDAEKNIGEMYQLLAPLRLLRRLGILIIRAAKPEDIRDLRFYSTWEFDHINTQFEMAEDTLMVDFRDLPTQKAKNKLVELVTGDSSVELLHEIYRNLLAYAQTFERLEAFKMGMGLEPWKSIEQCFGPGYKHPDEMIRAHKNPFKKDHKASQDHPVEQALYKANECTSYKLNQRKSWYKGRASRAFRKQRARVLNFLEPQYKQIVDASIHLNLFIKEEKVPGGLFDAEADQGKSLRHPDKIEVMSLGLVFLDEYAKSFQRHSPPAFRANLLRQSRYWEKLRKEMPREQGWRKLHEMFESQDATSFVEVFKFVCDDLDAQYLEIRKARRELFAWDIEDDKGCEIDLKLNRCDEMVDWTVNEPILFPERPRVHCLYPRRRRNFGWGWGNDFNFEY</sequence>